<dbReference type="FunFam" id="3.40.630.10:FF:000018">
    <property type="entry name" value="Aminoacyl-histidine dipeptidase PepD"/>
    <property type="match status" value="1"/>
</dbReference>
<dbReference type="EC" id="3.4.13.18" evidence="10"/>
<dbReference type="NCBIfam" id="TIGR01893">
    <property type="entry name" value="aa-his-dipept"/>
    <property type="match status" value="1"/>
</dbReference>
<accession>A0A1T4L9A5</accession>
<keyword evidence="8" id="KW-0170">Cobalt</keyword>
<dbReference type="PRINTS" id="PR00934">
    <property type="entry name" value="XHISDIPTASE"/>
</dbReference>
<dbReference type="Proteomes" id="UP000243297">
    <property type="component" value="Unassembled WGS sequence"/>
</dbReference>
<evidence type="ECO:0000256" key="6">
    <source>
        <dbReference type="ARBA" id="ARBA00022833"/>
    </source>
</evidence>
<evidence type="ECO:0000256" key="5">
    <source>
        <dbReference type="ARBA" id="ARBA00022801"/>
    </source>
</evidence>
<evidence type="ECO:0000256" key="17">
    <source>
        <dbReference type="ARBA" id="ARBA00078074"/>
    </source>
</evidence>
<sequence>MAILDATKSYQKIFEEITKIPHGSGEEKQISDYLVSIAKENNLKVIQDNVNNVIIFKDASIGYENHDAVILQAHIDMVNEKNGDSHHDFSKDPLDLVVEDGFLKAKGTTLGADDGAGVAYIVSVLLDSNLKHPPLIGLFTVNEEATMEGAFNVDMNLINAKKLINIDGEEEDSSITGSAGGMDITISHPITHTKENKNGYSLKVRGLLGGHSGAEINKERGNSNKIIARILHVLSKESPIQLSTLKGGLKINAIPREADATFIMDNDAKCQEIVNQCITEIKKELEFTDSGLTITLETTTIESIVDAETSQSIIDYLYLVPTGLRHKSDHLQGLTTSSENLGIVDLTETTFEFGLSVRGALDSYVQDLADEIQTLAKVFGYNAITENWYPAWDYMDNSPMRDTMAKVYKEVHNGKDIQMYAVHGGLECGIFKEKCPDLDIVAIGPNIYDVHTPDEKLDLASFDRTYTFLCKYLENL</sequence>
<evidence type="ECO:0000256" key="2">
    <source>
        <dbReference type="ARBA" id="ARBA00001947"/>
    </source>
</evidence>
<evidence type="ECO:0000256" key="10">
    <source>
        <dbReference type="ARBA" id="ARBA00038976"/>
    </source>
</evidence>
<keyword evidence="4" id="KW-0479">Metal-binding</keyword>
<keyword evidence="6" id="KW-0862">Zinc</keyword>
<dbReference type="Pfam" id="PF01546">
    <property type="entry name" value="Peptidase_M20"/>
    <property type="match status" value="1"/>
</dbReference>
<evidence type="ECO:0000256" key="8">
    <source>
        <dbReference type="ARBA" id="ARBA00023285"/>
    </source>
</evidence>
<name>A0A1T4L9A5_9FIRM</name>
<evidence type="ECO:0000256" key="15">
    <source>
        <dbReference type="ARBA" id="ARBA00076004"/>
    </source>
</evidence>
<evidence type="ECO:0000256" key="13">
    <source>
        <dbReference type="ARBA" id="ARBA00071271"/>
    </source>
</evidence>
<dbReference type="OrthoDB" id="9773892at2"/>
<keyword evidence="3" id="KW-0645">Protease</keyword>
<dbReference type="InterPro" id="IPR002933">
    <property type="entry name" value="Peptidase_M20"/>
</dbReference>
<dbReference type="EMBL" id="FUWY01000002">
    <property type="protein sequence ID" value="SJZ51276.1"/>
    <property type="molecule type" value="Genomic_DNA"/>
</dbReference>
<proteinExistence type="inferred from homology"/>
<protein>
    <recommendedName>
        <fullName evidence="13">Cytosol non-specific dipeptidase</fullName>
        <ecNumber evidence="10">3.4.13.18</ecNumber>
    </recommendedName>
    <alternativeName>
        <fullName evidence="16">Aminoacyl-histidine dipeptidase</fullName>
    </alternativeName>
    <alternativeName>
        <fullName evidence="15">Beta-alanyl-histidine dipeptidase</fullName>
    </alternativeName>
    <alternativeName>
        <fullName evidence="14">Carnosinase</fullName>
    </alternativeName>
    <alternativeName>
        <fullName evidence="11">Peptidase D</fullName>
    </alternativeName>
    <alternativeName>
        <fullName evidence="17">Xaa-His dipeptidase</fullName>
    </alternativeName>
</protein>
<dbReference type="SUPFAM" id="SSF53187">
    <property type="entry name" value="Zn-dependent exopeptidases"/>
    <property type="match status" value="1"/>
</dbReference>
<dbReference type="Gene3D" id="3.40.630.10">
    <property type="entry name" value="Zn peptidases"/>
    <property type="match status" value="2"/>
</dbReference>
<evidence type="ECO:0000256" key="4">
    <source>
        <dbReference type="ARBA" id="ARBA00022723"/>
    </source>
</evidence>
<dbReference type="GO" id="GO:0070573">
    <property type="term" value="F:metallodipeptidase activity"/>
    <property type="evidence" value="ECO:0007669"/>
    <property type="project" value="TreeGrafter"/>
</dbReference>
<dbReference type="InterPro" id="IPR011650">
    <property type="entry name" value="Peptidase_M20_dimer"/>
</dbReference>
<evidence type="ECO:0000256" key="9">
    <source>
        <dbReference type="ARBA" id="ARBA00036421"/>
    </source>
</evidence>
<comment type="similarity">
    <text evidence="12">Belongs to the peptidase M20C family.</text>
</comment>
<dbReference type="RefSeq" id="WP_078711230.1">
    <property type="nucleotide sequence ID" value="NZ_FUWY01000002.1"/>
</dbReference>
<dbReference type="PANTHER" id="PTHR43501:SF1">
    <property type="entry name" value="CYTOSOL NON-SPECIFIC DIPEPTIDASE"/>
    <property type="match status" value="1"/>
</dbReference>
<comment type="cofactor">
    <cofactor evidence="1">
        <name>Co(2+)</name>
        <dbReference type="ChEBI" id="CHEBI:48828"/>
    </cofactor>
</comment>
<evidence type="ECO:0000256" key="16">
    <source>
        <dbReference type="ARBA" id="ARBA00077688"/>
    </source>
</evidence>
<dbReference type="GO" id="GO:0046872">
    <property type="term" value="F:metal ion binding"/>
    <property type="evidence" value="ECO:0007669"/>
    <property type="project" value="UniProtKB-KW"/>
</dbReference>
<comment type="cofactor">
    <cofactor evidence="2">
        <name>Zn(2+)</name>
        <dbReference type="ChEBI" id="CHEBI:29105"/>
    </cofactor>
</comment>
<dbReference type="AlphaFoldDB" id="A0A1T4L9A5"/>
<evidence type="ECO:0000256" key="11">
    <source>
        <dbReference type="ARBA" id="ARBA00044252"/>
    </source>
</evidence>
<dbReference type="InterPro" id="IPR001160">
    <property type="entry name" value="Peptidase_M20C"/>
</dbReference>
<evidence type="ECO:0000256" key="14">
    <source>
        <dbReference type="ARBA" id="ARBA00075285"/>
    </source>
</evidence>
<keyword evidence="5" id="KW-0378">Hydrolase</keyword>
<keyword evidence="20" id="KW-1185">Reference proteome</keyword>
<keyword evidence="7" id="KW-0482">Metalloprotease</keyword>
<dbReference type="GO" id="GO:0006508">
    <property type="term" value="P:proteolysis"/>
    <property type="evidence" value="ECO:0007669"/>
    <property type="project" value="UniProtKB-KW"/>
</dbReference>
<dbReference type="PIRSF" id="PIRSF016599">
    <property type="entry name" value="Xaa-His_dipept"/>
    <property type="match status" value="1"/>
</dbReference>
<comment type="catalytic activity">
    <reaction evidence="9">
        <text>Hydrolysis of dipeptides, preferentially hydrophobic dipeptides including prolyl amino acids.</text>
        <dbReference type="EC" id="3.4.13.18"/>
    </reaction>
</comment>
<evidence type="ECO:0000256" key="12">
    <source>
        <dbReference type="ARBA" id="ARBA00061423"/>
    </source>
</evidence>
<dbReference type="PANTHER" id="PTHR43501">
    <property type="entry name" value="CYTOSOL NON-SPECIFIC DIPEPTIDASE"/>
    <property type="match status" value="1"/>
</dbReference>
<feature type="domain" description="Peptidase M20 dimerisation" evidence="18">
    <location>
        <begin position="204"/>
        <end position="286"/>
    </location>
</feature>
<reference evidence="20" key="1">
    <citation type="submission" date="2017-02" db="EMBL/GenBank/DDBJ databases">
        <authorList>
            <person name="Varghese N."/>
            <person name="Submissions S."/>
        </authorList>
    </citation>
    <scope>NUCLEOTIDE SEQUENCE [LARGE SCALE GENOMIC DNA]</scope>
    <source>
        <strain evidence="20">ATCC 25662</strain>
    </source>
</reference>
<evidence type="ECO:0000256" key="3">
    <source>
        <dbReference type="ARBA" id="ARBA00022670"/>
    </source>
</evidence>
<evidence type="ECO:0000256" key="1">
    <source>
        <dbReference type="ARBA" id="ARBA00001941"/>
    </source>
</evidence>
<dbReference type="GO" id="GO:0005829">
    <property type="term" value="C:cytosol"/>
    <property type="evidence" value="ECO:0007669"/>
    <property type="project" value="TreeGrafter"/>
</dbReference>
<dbReference type="STRING" id="118967.SAMN02745191_0797"/>
<organism evidence="19 20">
    <name type="scientific">Anaerorhabdus furcosa</name>
    <dbReference type="NCBI Taxonomy" id="118967"/>
    <lineage>
        <taxon>Bacteria</taxon>
        <taxon>Bacillati</taxon>
        <taxon>Bacillota</taxon>
        <taxon>Erysipelotrichia</taxon>
        <taxon>Erysipelotrichales</taxon>
        <taxon>Erysipelotrichaceae</taxon>
        <taxon>Anaerorhabdus</taxon>
    </lineage>
</organism>
<evidence type="ECO:0000256" key="7">
    <source>
        <dbReference type="ARBA" id="ARBA00023049"/>
    </source>
</evidence>
<gene>
    <name evidence="19" type="ORF">SAMN02745191_0797</name>
</gene>
<evidence type="ECO:0000259" key="18">
    <source>
        <dbReference type="Pfam" id="PF07687"/>
    </source>
</evidence>
<dbReference type="FunFam" id="3.40.630.10:FF:000015">
    <property type="entry name" value="Aminoacyl-histidine dipeptidase PepD"/>
    <property type="match status" value="1"/>
</dbReference>
<evidence type="ECO:0000313" key="20">
    <source>
        <dbReference type="Proteomes" id="UP000243297"/>
    </source>
</evidence>
<dbReference type="Pfam" id="PF07687">
    <property type="entry name" value="M20_dimer"/>
    <property type="match status" value="1"/>
</dbReference>
<evidence type="ECO:0000313" key="19">
    <source>
        <dbReference type="EMBL" id="SJZ51276.1"/>
    </source>
</evidence>